<organism evidence="1 2">
    <name type="scientific">Vicia faba</name>
    <name type="common">Broad bean</name>
    <name type="synonym">Faba vulgaris</name>
    <dbReference type="NCBI Taxonomy" id="3906"/>
    <lineage>
        <taxon>Eukaryota</taxon>
        <taxon>Viridiplantae</taxon>
        <taxon>Streptophyta</taxon>
        <taxon>Embryophyta</taxon>
        <taxon>Tracheophyta</taxon>
        <taxon>Spermatophyta</taxon>
        <taxon>Magnoliopsida</taxon>
        <taxon>eudicotyledons</taxon>
        <taxon>Gunneridae</taxon>
        <taxon>Pentapetalae</taxon>
        <taxon>rosids</taxon>
        <taxon>fabids</taxon>
        <taxon>Fabales</taxon>
        <taxon>Fabaceae</taxon>
        <taxon>Papilionoideae</taxon>
        <taxon>50 kb inversion clade</taxon>
        <taxon>NPAAA clade</taxon>
        <taxon>Hologalegina</taxon>
        <taxon>IRL clade</taxon>
        <taxon>Fabeae</taxon>
        <taxon>Vicia</taxon>
    </lineage>
</organism>
<dbReference type="EMBL" id="OX451739">
    <property type="protein sequence ID" value="CAI8610659.1"/>
    <property type="molecule type" value="Genomic_DNA"/>
</dbReference>
<evidence type="ECO:0000313" key="1">
    <source>
        <dbReference type="EMBL" id="CAI8610659.1"/>
    </source>
</evidence>
<reference evidence="1 2" key="1">
    <citation type="submission" date="2023-01" db="EMBL/GenBank/DDBJ databases">
        <authorList>
            <person name="Kreplak J."/>
        </authorList>
    </citation>
    <scope>NUCLEOTIDE SEQUENCE [LARGE SCALE GENOMIC DNA]</scope>
</reference>
<name>A0AAV1ANL2_VICFA</name>
<accession>A0AAV1ANL2</accession>
<proteinExistence type="predicted"/>
<dbReference type="AlphaFoldDB" id="A0AAV1ANL2"/>
<gene>
    <name evidence="1" type="ORF">VFH_IV192840</name>
</gene>
<dbReference type="Proteomes" id="UP001157006">
    <property type="component" value="Chromosome 4"/>
</dbReference>
<keyword evidence="2" id="KW-1185">Reference proteome</keyword>
<evidence type="ECO:0000313" key="2">
    <source>
        <dbReference type="Proteomes" id="UP001157006"/>
    </source>
</evidence>
<sequence>MAWSGKLTCSCRCLFLYGFQAYAKKRCMYVSDTCFMKIKHYFVLDYAKLNGNFLQNSFTQIKAEMDKTLKWLVPFSANKIKSDMQICVLYLSTPVKLNFFRKLITITKEMFEKTMSCLKRMHLLRCVISLHHMK</sequence>
<protein>
    <submittedName>
        <fullName evidence="1">Uncharacterized protein</fullName>
    </submittedName>
</protein>